<evidence type="ECO:0000313" key="3">
    <source>
        <dbReference type="Proteomes" id="UP000177913"/>
    </source>
</evidence>
<dbReference type="InterPro" id="IPR036388">
    <property type="entry name" value="WH-like_DNA-bd_sf"/>
</dbReference>
<dbReference type="Pfam" id="PF04545">
    <property type="entry name" value="Sigma70_r4"/>
    <property type="match status" value="1"/>
</dbReference>
<sequence length="74" mass="9011">MSNQSIEYFASIIRDSKELTHREKEILLYRLKKKTLNKIGRKQKVTGERVRQIEKRALTKFKRKINQLLLFDYK</sequence>
<dbReference type="Proteomes" id="UP000177913">
    <property type="component" value="Unassembled WGS sequence"/>
</dbReference>
<proteinExistence type="predicted"/>
<dbReference type="Gene3D" id="1.10.10.10">
    <property type="entry name" value="Winged helix-like DNA-binding domain superfamily/Winged helix DNA-binding domain"/>
    <property type="match status" value="1"/>
</dbReference>
<name>A0A1F7H2N8_9BACT</name>
<protein>
    <recommendedName>
        <fullName evidence="1">RNA polymerase sigma-70 region 4 domain-containing protein</fullName>
    </recommendedName>
</protein>
<accession>A0A1F7H2N8</accession>
<organism evidence="2 3">
    <name type="scientific">Candidatus Roizmanbacteria bacterium RIFCSPHIGHO2_02_FULL_38_11</name>
    <dbReference type="NCBI Taxonomy" id="1802039"/>
    <lineage>
        <taxon>Bacteria</taxon>
        <taxon>Candidatus Roizmaniibacteriota</taxon>
    </lineage>
</organism>
<feature type="domain" description="RNA polymerase sigma-70 region 4" evidence="1">
    <location>
        <begin position="18"/>
        <end position="61"/>
    </location>
</feature>
<dbReference type="InterPro" id="IPR007630">
    <property type="entry name" value="RNA_pol_sigma70_r4"/>
</dbReference>
<dbReference type="InterPro" id="IPR013324">
    <property type="entry name" value="RNA_pol_sigma_r3/r4-like"/>
</dbReference>
<evidence type="ECO:0000259" key="1">
    <source>
        <dbReference type="Pfam" id="PF04545"/>
    </source>
</evidence>
<reference evidence="2 3" key="1">
    <citation type="journal article" date="2016" name="Nat. Commun.">
        <title>Thousands of microbial genomes shed light on interconnected biogeochemical processes in an aquifer system.</title>
        <authorList>
            <person name="Anantharaman K."/>
            <person name="Brown C.T."/>
            <person name="Hug L.A."/>
            <person name="Sharon I."/>
            <person name="Castelle C.J."/>
            <person name="Probst A.J."/>
            <person name="Thomas B.C."/>
            <person name="Singh A."/>
            <person name="Wilkins M.J."/>
            <person name="Karaoz U."/>
            <person name="Brodie E.L."/>
            <person name="Williams K.H."/>
            <person name="Hubbard S.S."/>
            <person name="Banfield J.F."/>
        </authorList>
    </citation>
    <scope>NUCLEOTIDE SEQUENCE [LARGE SCALE GENOMIC DNA]</scope>
</reference>
<comment type="caution">
    <text evidence="2">The sequence shown here is derived from an EMBL/GenBank/DDBJ whole genome shotgun (WGS) entry which is preliminary data.</text>
</comment>
<dbReference type="GO" id="GO:0006352">
    <property type="term" value="P:DNA-templated transcription initiation"/>
    <property type="evidence" value="ECO:0007669"/>
    <property type="project" value="InterPro"/>
</dbReference>
<gene>
    <name evidence="2" type="ORF">A3C25_02470</name>
</gene>
<evidence type="ECO:0000313" key="2">
    <source>
        <dbReference type="EMBL" id="OGK25164.1"/>
    </source>
</evidence>
<dbReference type="GO" id="GO:0003700">
    <property type="term" value="F:DNA-binding transcription factor activity"/>
    <property type="evidence" value="ECO:0007669"/>
    <property type="project" value="InterPro"/>
</dbReference>
<dbReference type="SUPFAM" id="SSF88659">
    <property type="entry name" value="Sigma3 and sigma4 domains of RNA polymerase sigma factors"/>
    <property type="match status" value="1"/>
</dbReference>
<dbReference type="EMBL" id="MFZO01000018">
    <property type="protein sequence ID" value="OGK25164.1"/>
    <property type="molecule type" value="Genomic_DNA"/>
</dbReference>
<dbReference type="AlphaFoldDB" id="A0A1F7H2N8"/>